<accession>B4IUU8</accession>
<organism evidence="1 3">
    <name type="scientific">Drosophila yakuba</name>
    <name type="common">Fruit fly</name>
    <dbReference type="NCBI Taxonomy" id="7245"/>
    <lineage>
        <taxon>Eukaryota</taxon>
        <taxon>Metazoa</taxon>
        <taxon>Ecdysozoa</taxon>
        <taxon>Arthropoda</taxon>
        <taxon>Hexapoda</taxon>
        <taxon>Insecta</taxon>
        <taxon>Pterygota</taxon>
        <taxon>Neoptera</taxon>
        <taxon>Endopterygota</taxon>
        <taxon>Diptera</taxon>
        <taxon>Brachycera</taxon>
        <taxon>Muscomorpha</taxon>
        <taxon>Ephydroidea</taxon>
        <taxon>Drosophilidae</taxon>
        <taxon>Drosophila</taxon>
        <taxon>Sophophora</taxon>
    </lineage>
</organism>
<dbReference type="OrthoDB" id="7675754at2759"/>
<dbReference type="HOGENOM" id="CLU_118260_0_0_1"/>
<dbReference type="Pfam" id="PF16037">
    <property type="entry name" value="DUF4790"/>
    <property type="match status" value="1"/>
</dbReference>
<name>B4IUU8_DROYA</name>
<protein>
    <submittedName>
        <fullName evidence="1">Uncharacterized protein</fullName>
    </submittedName>
</protein>
<dbReference type="InterPro" id="IPR032004">
    <property type="entry name" value="DUF4790"/>
</dbReference>
<dbReference type="EMBL" id="CM000160">
    <property type="protein sequence ID" value="KRK03107.1"/>
    <property type="molecule type" value="Genomic_DNA"/>
</dbReference>
<dbReference type="KEGG" id="dya:Dyak_GE27327"/>
<evidence type="ECO:0000313" key="1">
    <source>
        <dbReference type="EMBL" id="EDX00162.2"/>
    </source>
</evidence>
<dbReference type="KEGG" id="dya:Dyak_GE11179"/>
<dbReference type="EMBL" id="CH892119">
    <property type="protein sequence ID" value="EDX00162.2"/>
    <property type="molecule type" value="Genomic_DNA"/>
</dbReference>
<dbReference type="eggNOG" id="ENOG502TC0Y">
    <property type="taxonomic scope" value="Eukaryota"/>
</dbReference>
<evidence type="ECO:0000313" key="3">
    <source>
        <dbReference type="Proteomes" id="UP000002282"/>
    </source>
</evidence>
<dbReference type="AlphaFoldDB" id="B4IUU8"/>
<reference evidence="1" key="4">
    <citation type="submission" date="2015-11" db="EMBL/GenBank/DDBJ databases">
        <authorList>
            <consortium name="FlyBase"/>
        </authorList>
    </citation>
    <scope>NUCLEOTIDE SEQUENCE</scope>
    <source>
        <strain evidence="1">Tai18E2</strain>
    </source>
</reference>
<proteinExistence type="predicted"/>
<reference evidence="1" key="1">
    <citation type="submission" date="2006-01" db="EMBL/GenBank/DDBJ databases">
        <title>The Genome of Drosophila yakuba.</title>
        <authorList>
            <consortium name="The Drosophila yakuba Sequencing Consortium"/>
        </authorList>
    </citation>
    <scope>NUCLEOTIDE SEQUENCE</scope>
    <source>
        <strain evidence="1">Tai18E2</strain>
    </source>
</reference>
<reference evidence="1 3" key="3">
    <citation type="journal article" date="2007" name="PLoS Biol.">
        <title>Principles of genome evolution in the Drosophila melanogaster species group.</title>
        <authorList>
            <person name="Ranz J.M."/>
            <person name="Maurin D."/>
            <person name="Chan Y.S."/>
            <person name="von Grotthuss M."/>
            <person name="Hillier L.W."/>
            <person name="Roote J."/>
            <person name="Ashburner M."/>
            <person name="Bergman C.M."/>
        </authorList>
    </citation>
    <scope>NUCLEOTIDE SEQUENCE [LARGE SCALE GENOMIC DNA]</scope>
    <source>
        <strain evidence="1">Tai18E2</strain>
        <strain evidence="3">Tai18E2 / Tucson 14021-0261.01</strain>
    </source>
</reference>
<keyword evidence="3" id="KW-1185">Reference proteome</keyword>
<evidence type="ECO:0000313" key="2">
    <source>
        <dbReference type="EMBL" id="KRK03107.1"/>
    </source>
</evidence>
<gene>
    <name evidence="1" type="primary">Dyak\GE11179</name>
    <name evidence="2" type="synonym">Dyak\GE27327</name>
    <name evidence="1" type="ORF">Dyak_GE11179</name>
    <name evidence="2" type="ORF">Dyak_GE27327</name>
</gene>
<dbReference type="Proteomes" id="UP000002282">
    <property type="component" value="Chromosome 3R"/>
</dbReference>
<sequence>MSIVRQSVLMDDEKEENKSFRSVFSARYTTTMGIAFGRQTTKFNIPIHDTRALLDRNVKRHEDDARFVGEFDDNENAKFFKYTPQSEDIDICPNDPSYTKFKCPMEINCKERLKKDTIRYNNQLMNEISNLIDYQKNALEAAYFVKVMSYTTLWPPYHSNLEIANTSRTFYRLSKKEQARYNYIMSHNFS</sequence>
<reference evidence="1 3" key="2">
    <citation type="journal article" date="2007" name="Nature">
        <title>Evolution of genes and genomes on the Drosophila phylogeny.</title>
        <authorList>
            <consortium name="Drosophila 12 Genomes Consortium"/>
            <person name="Clark A.G."/>
            <person name="Eisen M.B."/>
            <person name="Smith D.R."/>
            <person name="Bergman C.M."/>
            <person name="Oliver B."/>
            <person name="Markow T.A."/>
            <person name="Kaufman T.C."/>
            <person name="Kellis M."/>
            <person name="Gelbart W."/>
            <person name="Iyer V.N."/>
            <person name="Pollard D.A."/>
            <person name="Sackton T.B."/>
            <person name="Larracuente A.M."/>
            <person name="Singh N.D."/>
            <person name="Abad J.P."/>
            <person name="Abt D.N."/>
            <person name="Adryan B."/>
            <person name="Aguade M."/>
            <person name="Akashi H."/>
            <person name="Anderson W.W."/>
            <person name="Aquadro C.F."/>
            <person name="Ardell D.H."/>
            <person name="Arguello R."/>
            <person name="Artieri C.G."/>
            <person name="Barbash D.A."/>
            <person name="Barker D."/>
            <person name="Barsanti P."/>
            <person name="Batterham P."/>
            <person name="Batzoglou S."/>
            <person name="Begun D."/>
            <person name="Bhutkar A."/>
            <person name="Blanco E."/>
            <person name="Bosak S.A."/>
            <person name="Bradley R.K."/>
            <person name="Brand A.D."/>
            <person name="Brent M.R."/>
            <person name="Brooks A.N."/>
            <person name="Brown R.H."/>
            <person name="Butlin R.K."/>
            <person name="Caggese C."/>
            <person name="Calvi B.R."/>
            <person name="Bernardo de Carvalho A."/>
            <person name="Caspi A."/>
            <person name="Castrezana S."/>
            <person name="Celniker S.E."/>
            <person name="Chang J.L."/>
            <person name="Chapple C."/>
            <person name="Chatterji S."/>
            <person name="Chinwalla A."/>
            <person name="Civetta A."/>
            <person name="Clifton S.W."/>
            <person name="Comeron J.M."/>
            <person name="Costello J.C."/>
            <person name="Coyne J.A."/>
            <person name="Daub J."/>
            <person name="David R.G."/>
            <person name="Delcher A.L."/>
            <person name="Delehaunty K."/>
            <person name="Do C.B."/>
            <person name="Ebling H."/>
            <person name="Edwards K."/>
            <person name="Eickbush T."/>
            <person name="Evans J.D."/>
            <person name="Filipski A."/>
            <person name="Findeiss S."/>
            <person name="Freyhult E."/>
            <person name="Fulton L."/>
            <person name="Fulton R."/>
            <person name="Garcia A.C."/>
            <person name="Gardiner A."/>
            <person name="Garfield D.A."/>
            <person name="Garvin B.E."/>
            <person name="Gibson G."/>
            <person name="Gilbert D."/>
            <person name="Gnerre S."/>
            <person name="Godfrey J."/>
            <person name="Good R."/>
            <person name="Gotea V."/>
            <person name="Gravely B."/>
            <person name="Greenberg A.J."/>
            <person name="Griffiths-Jones S."/>
            <person name="Gross S."/>
            <person name="Guigo R."/>
            <person name="Gustafson E.A."/>
            <person name="Haerty W."/>
            <person name="Hahn M.W."/>
            <person name="Halligan D.L."/>
            <person name="Halpern A.L."/>
            <person name="Halter G.M."/>
            <person name="Han M.V."/>
            <person name="Heger A."/>
            <person name="Hillier L."/>
            <person name="Hinrichs A.S."/>
            <person name="Holmes I."/>
            <person name="Hoskins R.A."/>
            <person name="Hubisz M.J."/>
            <person name="Hultmark D."/>
            <person name="Huntley M.A."/>
            <person name="Jaffe D.B."/>
            <person name="Jagadeeshan S."/>
            <person name="Jeck W.R."/>
            <person name="Johnson J."/>
            <person name="Jones C.D."/>
            <person name="Jordan W.C."/>
            <person name="Karpen G.H."/>
            <person name="Kataoka E."/>
            <person name="Keightley P.D."/>
            <person name="Kheradpour P."/>
            <person name="Kirkness E.F."/>
            <person name="Koerich L.B."/>
            <person name="Kristiansen K."/>
            <person name="Kudrna D."/>
            <person name="Kulathinal R.J."/>
            <person name="Kumar S."/>
            <person name="Kwok R."/>
            <person name="Lander E."/>
            <person name="Langley C.H."/>
            <person name="Lapoint R."/>
            <person name="Lazzaro B.P."/>
            <person name="Lee S.J."/>
            <person name="Levesque L."/>
            <person name="Li R."/>
            <person name="Lin C.F."/>
            <person name="Lin M.F."/>
            <person name="Lindblad-Toh K."/>
            <person name="Llopart A."/>
            <person name="Long M."/>
            <person name="Low L."/>
            <person name="Lozovsky E."/>
            <person name="Lu J."/>
            <person name="Luo M."/>
            <person name="Machado C.A."/>
            <person name="Makalowski W."/>
            <person name="Marzo M."/>
            <person name="Matsuda M."/>
            <person name="Matzkin L."/>
            <person name="McAllister B."/>
            <person name="McBride C.S."/>
            <person name="McKernan B."/>
            <person name="McKernan K."/>
            <person name="Mendez-Lago M."/>
            <person name="Minx P."/>
            <person name="Mollenhauer M.U."/>
            <person name="Montooth K."/>
            <person name="Mount S.M."/>
            <person name="Mu X."/>
            <person name="Myers E."/>
            <person name="Negre B."/>
            <person name="Newfeld S."/>
            <person name="Nielsen R."/>
            <person name="Noor M.A."/>
            <person name="O'Grady P."/>
            <person name="Pachter L."/>
            <person name="Papaceit M."/>
            <person name="Parisi M.J."/>
            <person name="Parisi M."/>
            <person name="Parts L."/>
            <person name="Pedersen J.S."/>
            <person name="Pesole G."/>
            <person name="Phillippy A.M."/>
            <person name="Ponting C.P."/>
            <person name="Pop M."/>
            <person name="Porcelli D."/>
            <person name="Powell J.R."/>
            <person name="Prohaska S."/>
            <person name="Pruitt K."/>
            <person name="Puig M."/>
            <person name="Quesneville H."/>
            <person name="Ram K.R."/>
            <person name="Rand D."/>
            <person name="Rasmussen M.D."/>
            <person name="Reed L.K."/>
            <person name="Reenan R."/>
            <person name="Reily A."/>
            <person name="Remington K.A."/>
            <person name="Rieger T.T."/>
            <person name="Ritchie M.G."/>
            <person name="Robin C."/>
            <person name="Rogers Y.H."/>
            <person name="Rohde C."/>
            <person name="Rozas J."/>
            <person name="Rubenfield M.J."/>
            <person name="Ruiz A."/>
            <person name="Russo S."/>
            <person name="Salzberg S.L."/>
            <person name="Sanchez-Gracia A."/>
            <person name="Saranga D.J."/>
            <person name="Sato H."/>
            <person name="Schaeffer S.W."/>
            <person name="Schatz M.C."/>
            <person name="Schlenke T."/>
            <person name="Schwartz R."/>
            <person name="Segarra C."/>
            <person name="Singh R.S."/>
            <person name="Sirot L."/>
            <person name="Sirota M."/>
            <person name="Sisneros N.B."/>
            <person name="Smith C.D."/>
            <person name="Smith T.F."/>
            <person name="Spieth J."/>
            <person name="Stage D.E."/>
            <person name="Stark A."/>
            <person name="Stephan W."/>
            <person name="Strausberg R.L."/>
            <person name="Strempel S."/>
            <person name="Sturgill D."/>
            <person name="Sutton G."/>
            <person name="Sutton G.G."/>
            <person name="Tao W."/>
            <person name="Teichmann S."/>
            <person name="Tobari Y.N."/>
            <person name="Tomimura Y."/>
            <person name="Tsolas J.M."/>
            <person name="Valente V.L."/>
            <person name="Venter E."/>
            <person name="Venter J.C."/>
            <person name="Vicario S."/>
            <person name="Vieira F.G."/>
            <person name="Vilella A.J."/>
            <person name="Villasante A."/>
            <person name="Walenz B."/>
            <person name="Wang J."/>
            <person name="Wasserman M."/>
            <person name="Watts T."/>
            <person name="Wilson D."/>
            <person name="Wilson R.K."/>
            <person name="Wing R.A."/>
            <person name="Wolfner M.F."/>
            <person name="Wong A."/>
            <person name="Wong G.K."/>
            <person name="Wu C.I."/>
            <person name="Wu G."/>
            <person name="Yamamoto D."/>
            <person name="Yang H.P."/>
            <person name="Yang S.P."/>
            <person name="Yorke J.A."/>
            <person name="Yoshida K."/>
            <person name="Zdobnov E."/>
            <person name="Zhang P."/>
            <person name="Zhang Y."/>
            <person name="Zimin A.V."/>
            <person name="Baldwin J."/>
            <person name="Abdouelleil A."/>
            <person name="Abdulkadir J."/>
            <person name="Abebe A."/>
            <person name="Abera B."/>
            <person name="Abreu J."/>
            <person name="Acer S.C."/>
            <person name="Aftuck L."/>
            <person name="Alexander A."/>
            <person name="An P."/>
            <person name="Anderson E."/>
            <person name="Anderson S."/>
            <person name="Arachi H."/>
            <person name="Azer M."/>
            <person name="Bachantsang P."/>
            <person name="Barry A."/>
            <person name="Bayul T."/>
            <person name="Berlin A."/>
            <person name="Bessette D."/>
            <person name="Bloom T."/>
            <person name="Blye J."/>
            <person name="Boguslavskiy L."/>
            <person name="Bonnet C."/>
            <person name="Boukhgalter B."/>
            <person name="Bourzgui I."/>
            <person name="Brown A."/>
            <person name="Cahill P."/>
            <person name="Channer S."/>
            <person name="Cheshatsang Y."/>
            <person name="Chuda L."/>
            <person name="Citroen M."/>
            <person name="Collymore A."/>
            <person name="Cooke P."/>
            <person name="Costello M."/>
            <person name="D'Aco K."/>
            <person name="Daza R."/>
            <person name="De Haan G."/>
            <person name="DeGray S."/>
            <person name="DeMaso C."/>
            <person name="Dhargay N."/>
            <person name="Dooley K."/>
            <person name="Dooley E."/>
            <person name="Doricent M."/>
            <person name="Dorje P."/>
            <person name="Dorjee K."/>
            <person name="Dupes A."/>
            <person name="Elong R."/>
            <person name="Falk J."/>
            <person name="Farina A."/>
            <person name="Faro S."/>
            <person name="Ferguson D."/>
            <person name="Fisher S."/>
            <person name="Foley C.D."/>
            <person name="Franke A."/>
            <person name="Friedrich D."/>
            <person name="Gadbois L."/>
            <person name="Gearin G."/>
            <person name="Gearin C.R."/>
            <person name="Giannoukos G."/>
            <person name="Goode T."/>
            <person name="Graham J."/>
            <person name="Grandbois E."/>
            <person name="Grewal S."/>
            <person name="Gyaltsen K."/>
            <person name="Hafez N."/>
            <person name="Hagos B."/>
            <person name="Hall J."/>
            <person name="Henson C."/>
            <person name="Hollinger A."/>
            <person name="Honan T."/>
            <person name="Huard M.D."/>
            <person name="Hughes L."/>
            <person name="Hurhula B."/>
            <person name="Husby M.E."/>
            <person name="Kamat A."/>
            <person name="Kanga B."/>
            <person name="Kashin S."/>
            <person name="Khazanovich D."/>
            <person name="Kisner P."/>
            <person name="Lance K."/>
            <person name="Lara M."/>
            <person name="Lee W."/>
            <person name="Lennon N."/>
            <person name="Letendre F."/>
            <person name="LeVine R."/>
            <person name="Lipovsky A."/>
            <person name="Liu X."/>
            <person name="Liu J."/>
            <person name="Liu S."/>
            <person name="Lokyitsang T."/>
            <person name="Lokyitsang Y."/>
            <person name="Lubonja R."/>
            <person name="Lui A."/>
            <person name="MacDonald P."/>
            <person name="Magnisalis V."/>
            <person name="Maru K."/>
            <person name="Matthews C."/>
            <person name="McCusker W."/>
            <person name="McDonough S."/>
            <person name="Mehta T."/>
            <person name="Meldrim J."/>
            <person name="Meneus L."/>
            <person name="Mihai O."/>
            <person name="Mihalev A."/>
            <person name="Mihova T."/>
            <person name="Mittelman R."/>
            <person name="Mlenga V."/>
            <person name="Montmayeur A."/>
            <person name="Mulrain L."/>
            <person name="Navidi A."/>
            <person name="Naylor J."/>
            <person name="Negash T."/>
            <person name="Nguyen T."/>
            <person name="Nguyen N."/>
            <person name="Nicol R."/>
            <person name="Norbu C."/>
            <person name="Norbu N."/>
            <person name="Novod N."/>
            <person name="O'Neill B."/>
            <person name="Osman S."/>
            <person name="Markiewicz E."/>
            <person name="Oyono O.L."/>
            <person name="Patti C."/>
            <person name="Phunkhang P."/>
            <person name="Pierre F."/>
            <person name="Priest M."/>
            <person name="Raghuraman S."/>
            <person name="Rege F."/>
            <person name="Reyes R."/>
            <person name="Rise C."/>
            <person name="Rogov P."/>
            <person name="Ross K."/>
            <person name="Ryan E."/>
            <person name="Settipalli S."/>
            <person name="Shea T."/>
            <person name="Sherpa N."/>
            <person name="Shi L."/>
            <person name="Shih D."/>
            <person name="Sparrow T."/>
            <person name="Spaulding J."/>
            <person name="Stalker J."/>
            <person name="Stange-Thomann N."/>
            <person name="Stavropoulos S."/>
            <person name="Stone C."/>
            <person name="Strader C."/>
            <person name="Tesfaye S."/>
            <person name="Thomson T."/>
            <person name="Thoulutsang Y."/>
            <person name="Thoulutsang D."/>
            <person name="Topham K."/>
            <person name="Topping I."/>
            <person name="Tsamla T."/>
            <person name="Vassiliev H."/>
            <person name="Vo A."/>
            <person name="Wangchuk T."/>
            <person name="Wangdi T."/>
            <person name="Weiand M."/>
            <person name="Wilkinson J."/>
            <person name="Wilson A."/>
            <person name="Yadav S."/>
            <person name="Young G."/>
            <person name="Yu Q."/>
            <person name="Zembek L."/>
            <person name="Zhong D."/>
            <person name="Zimmer A."/>
            <person name="Zwirko Z."/>
            <person name="Jaffe D.B."/>
            <person name="Alvarez P."/>
            <person name="Brockman W."/>
            <person name="Butler J."/>
            <person name="Chin C."/>
            <person name="Gnerre S."/>
            <person name="Grabherr M."/>
            <person name="Kleber M."/>
            <person name="Mauceli E."/>
            <person name="MacCallum I."/>
        </authorList>
    </citation>
    <scope>NUCLEOTIDE SEQUENCE [LARGE SCALE GENOMIC DNA]</scope>
    <source>
        <strain evidence="1">Tai18E2</strain>
        <strain evidence="3">Tai18E2 / Tucson 14021-0261.01</strain>
    </source>
</reference>